<keyword evidence="4" id="KW-1185">Reference proteome</keyword>
<gene>
    <name evidence="3" type="ORF">JYP50_19745</name>
</gene>
<dbReference type="InterPro" id="IPR029045">
    <property type="entry name" value="ClpP/crotonase-like_dom_sf"/>
</dbReference>
<comment type="similarity">
    <text evidence="1">Belongs to the enoyl-CoA hydratase/isomerase family.</text>
</comment>
<organism evidence="3 4">
    <name type="scientific">Parahaliea mediterranea</name>
    <dbReference type="NCBI Taxonomy" id="651086"/>
    <lineage>
        <taxon>Bacteria</taxon>
        <taxon>Pseudomonadati</taxon>
        <taxon>Pseudomonadota</taxon>
        <taxon>Gammaproteobacteria</taxon>
        <taxon>Cellvibrionales</taxon>
        <taxon>Halieaceae</taxon>
        <taxon>Parahaliea</taxon>
    </lineage>
</organism>
<evidence type="ECO:0000313" key="3">
    <source>
        <dbReference type="EMBL" id="MBN7798844.1"/>
    </source>
</evidence>
<dbReference type="RefSeq" id="WP_206562291.1">
    <property type="nucleotide sequence ID" value="NZ_JAFKCZ010000019.1"/>
</dbReference>
<dbReference type="Pfam" id="PF00378">
    <property type="entry name" value="ECH_1"/>
    <property type="match status" value="1"/>
</dbReference>
<dbReference type="PANTHER" id="PTHR42964:SF1">
    <property type="entry name" value="POLYKETIDE BIOSYNTHESIS ENOYL-COA HYDRATASE PKSH-RELATED"/>
    <property type="match status" value="1"/>
</dbReference>
<dbReference type="Gene3D" id="3.90.226.10">
    <property type="entry name" value="2-enoyl-CoA Hydratase, Chain A, domain 1"/>
    <property type="match status" value="1"/>
</dbReference>
<dbReference type="AlphaFoldDB" id="A0A939DIE7"/>
<dbReference type="GO" id="GO:0003824">
    <property type="term" value="F:catalytic activity"/>
    <property type="evidence" value="ECO:0007669"/>
    <property type="project" value="UniProtKB-ARBA"/>
</dbReference>
<dbReference type="PANTHER" id="PTHR42964">
    <property type="entry name" value="ENOYL-COA HYDRATASE"/>
    <property type="match status" value="1"/>
</dbReference>
<name>A0A939DIE7_9GAMM</name>
<feature type="compositionally biased region" description="Polar residues" evidence="2">
    <location>
        <begin position="1"/>
        <end position="12"/>
    </location>
</feature>
<evidence type="ECO:0000256" key="1">
    <source>
        <dbReference type="ARBA" id="ARBA00005254"/>
    </source>
</evidence>
<comment type="caution">
    <text evidence="3">The sequence shown here is derived from an EMBL/GenBank/DDBJ whole genome shotgun (WGS) entry which is preliminary data.</text>
</comment>
<dbReference type="Gene3D" id="1.10.12.10">
    <property type="entry name" value="Lyase 2-enoyl-coa Hydratase, Chain A, domain 2"/>
    <property type="match status" value="1"/>
</dbReference>
<dbReference type="EMBL" id="JAFKCZ010000019">
    <property type="protein sequence ID" value="MBN7798844.1"/>
    <property type="molecule type" value="Genomic_DNA"/>
</dbReference>
<evidence type="ECO:0000313" key="4">
    <source>
        <dbReference type="Proteomes" id="UP000664303"/>
    </source>
</evidence>
<evidence type="ECO:0000256" key="2">
    <source>
        <dbReference type="SAM" id="MobiDB-lite"/>
    </source>
</evidence>
<protein>
    <submittedName>
        <fullName evidence="3">Enoyl-CoA hydratase/isomerase family protein</fullName>
    </submittedName>
</protein>
<dbReference type="InterPro" id="IPR051683">
    <property type="entry name" value="Enoyl-CoA_Hydratase/Isomerase"/>
</dbReference>
<accession>A0A939DIE7</accession>
<reference evidence="3" key="1">
    <citation type="submission" date="2021-02" db="EMBL/GenBank/DDBJ databases">
        <title>PHA producing bacteria isolated from coastal sediment in Guangdong, Shenzhen.</title>
        <authorList>
            <person name="Zheng W."/>
            <person name="Yu S."/>
            <person name="Huang Y."/>
        </authorList>
    </citation>
    <scope>NUCLEOTIDE SEQUENCE</scope>
    <source>
        <strain evidence="3">TN14-10</strain>
    </source>
</reference>
<dbReference type="Proteomes" id="UP000664303">
    <property type="component" value="Unassembled WGS sequence"/>
</dbReference>
<dbReference type="CDD" id="cd06558">
    <property type="entry name" value="crotonase-like"/>
    <property type="match status" value="1"/>
</dbReference>
<feature type="region of interest" description="Disordered" evidence="2">
    <location>
        <begin position="1"/>
        <end position="36"/>
    </location>
</feature>
<dbReference type="SUPFAM" id="SSF52096">
    <property type="entry name" value="ClpP/crotonase"/>
    <property type="match status" value="1"/>
</dbReference>
<dbReference type="InterPro" id="IPR014748">
    <property type="entry name" value="Enoyl-CoA_hydra_C"/>
</dbReference>
<proteinExistence type="inferred from homology"/>
<dbReference type="InterPro" id="IPR001753">
    <property type="entry name" value="Enoyl-CoA_hydra/iso"/>
</dbReference>
<sequence length="292" mass="30602">MDKDQTNATYQWKSVPVRDNGHRTAENTSPSQPATALPDTLKVTTAGGVTTITLADTDNRNALGAAMLQGLRDAIAAANADPAVRAIVLTNEGSTFCAGANLKEQSSKGNQPGAFGGFELLLGEILESPTPVIGRIAGHVVGGGMGLAAALDIAIARDDVKFGFTEVRLGVVPAIISVVCLPKMRLADAREAFLRGHRFAGSRAAEMGLINRAVPGDELDTAVGEVLADLRKGGPNALHVAKQLIRKVPGMDPKQAFTWAAGVSQELFAGEEAAEGMDAFLNKRPPKWAEQE</sequence>